<dbReference type="GO" id="GO:0007094">
    <property type="term" value="P:mitotic spindle assembly checkpoint signaling"/>
    <property type="evidence" value="ECO:0007669"/>
    <property type="project" value="InterPro"/>
</dbReference>
<dbReference type="EMBL" id="CAJFDH010000006">
    <property type="protein sequence ID" value="CAD5229592.1"/>
    <property type="molecule type" value="Genomic_DNA"/>
</dbReference>
<reference evidence="2" key="1">
    <citation type="submission" date="2020-09" db="EMBL/GenBank/DDBJ databases">
        <authorList>
            <person name="Kikuchi T."/>
        </authorList>
    </citation>
    <scope>NUCLEOTIDE SEQUENCE</scope>
    <source>
        <strain evidence="2">SH1</strain>
    </source>
</reference>
<keyword evidence="3" id="KW-1185">Reference proteome</keyword>
<gene>
    <name evidence="2" type="ORF">BOKJ2_LOCUS13651</name>
</gene>
<dbReference type="Proteomes" id="UP000783686">
    <property type="component" value="Unassembled WGS sequence"/>
</dbReference>
<dbReference type="EMBL" id="CAJFCW020000006">
    <property type="protein sequence ID" value="CAG9127041.1"/>
    <property type="molecule type" value="Genomic_DNA"/>
</dbReference>
<evidence type="ECO:0000259" key="1">
    <source>
        <dbReference type="PROSITE" id="PS51489"/>
    </source>
</evidence>
<dbReference type="Proteomes" id="UP000614601">
    <property type="component" value="Unassembled WGS sequence"/>
</dbReference>
<proteinExistence type="predicted"/>
<dbReference type="Gene3D" id="1.25.40.430">
    <property type="match status" value="1"/>
</dbReference>
<dbReference type="PANTHER" id="PTHR14030">
    <property type="entry name" value="MITOTIC CHECKPOINT SERINE/THREONINE-PROTEIN KINASE BUB1"/>
    <property type="match status" value="1"/>
</dbReference>
<protein>
    <recommendedName>
        <fullName evidence="1">BUB1 N-terminal domain-containing protein</fullName>
    </recommendedName>
</protein>
<evidence type="ECO:0000313" key="3">
    <source>
        <dbReference type="Proteomes" id="UP000614601"/>
    </source>
</evidence>
<name>A0A811LM96_9BILA</name>
<dbReference type="GO" id="GO:0005634">
    <property type="term" value="C:nucleus"/>
    <property type="evidence" value="ECO:0007669"/>
    <property type="project" value="TreeGrafter"/>
</dbReference>
<dbReference type="InterPro" id="IPR013212">
    <property type="entry name" value="Mad3/Bub1_I"/>
</dbReference>
<dbReference type="PROSITE" id="PS51489">
    <property type="entry name" value="BUB1_N"/>
    <property type="match status" value="1"/>
</dbReference>
<dbReference type="GO" id="GO:0004672">
    <property type="term" value="F:protein kinase activity"/>
    <property type="evidence" value="ECO:0007669"/>
    <property type="project" value="TreeGrafter"/>
</dbReference>
<sequence length="416" mass="47639">MSENKEDWFANVENIRPVRGGRSAQTLATLGRGSAKLSHLEVENKFREEIRTARKAEDPLAVMINFLKWFQEQFPSGKASLLYPMLYKACITFGNDKRFQMDERMLKLWTELAENFPERGLAVMQFAYTRGSLRHMAKFYIRWSDMYDTMKNSKKAREILQLGISNCAVPIDLLHEARDRLEMRLVRDCVLAKNLDDSDYEEMDMDHSEDPDFDYSAYTQPRRPIARLQGLGDTGEAPMIRKALSTPLGPIRGLPQMTPQPSFEILADTPVQQTPRQTTGSKKAKRLADEFAEDPDYMSLFGFFDHRPKANLHLHTDENNPRPSNWKECGVKEIIETAIPEAEFEIYSDEPETQPKAAPIVPKTPRTGPVKAKMKLRKDFALEMSIEEGYAMLIENNKVKMFGDCAPFSVHEDGEA</sequence>
<dbReference type="PANTHER" id="PTHR14030:SF28">
    <property type="entry name" value="BUB1 N-TERMINAL DOMAIN-CONTAINING PROTEIN"/>
    <property type="match status" value="1"/>
</dbReference>
<feature type="domain" description="BUB1 N-terminal" evidence="1">
    <location>
        <begin position="46"/>
        <end position="208"/>
    </location>
</feature>
<accession>A0A811LM96</accession>
<dbReference type="SMART" id="SM00777">
    <property type="entry name" value="Mad3_BUB1_I"/>
    <property type="match status" value="1"/>
</dbReference>
<dbReference type="InterPro" id="IPR015661">
    <property type="entry name" value="Bub1/Mad3"/>
</dbReference>
<dbReference type="Pfam" id="PF08311">
    <property type="entry name" value="Mad3_BUB1_I"/>
    <property type="match status" value="1"/>
</dbReference>
<dbReference type="OrthoDB" id="248495at2759"/>
<dbReference type="GO" id="GO:0051754">
    <property type="term" value="P:meiotic sister chromatid cohesion, centromeric"/>
    <property type="evidence" value="ECO:0007669"/>
    <property type="project" value="TreeGrafter"/>
</dbReference>
<dbReference type="AlphaFoldDB" id="A0A811LM96"/>
<evidence type="ECO:0000313" key="2">
    <source>
        <dbReference type="EMBL" id="CAD5229592.1"/>
    </source>
</evidence>
<organism evidence="2 3">
    <name type="scientific">Bursaphelenchus okinawaensis</name>
    <dbReference type="NCBI Taxonomy" id="465554"/>
    <lineage>
        <taxon>Eukaryota</taxon>
        <taxon>Metazoa</taxon>
        <taxon>Ecdysozoa</taxon>
        <taxon>Nematoda</taxon>
        <taxon>Chromadorea</taxon>
        <taxon>Rhabditida</taxon>
        <taxon>Tylenchina</taxon>
        <taxon>Tylenchomorpha</taxon>
        <taxon>Aphelenchoidea</taxon>
        <taxon>Aphelenchoididae</taxon>
        <taxon>Bursaphelenchus</taxon>
    </lineage>
</organism>
<comment type="caution">
    <text evidence="2">The sequence shown here is derived from an EMBL/GenBank/DDBJ whole genome shotgun (WGS) entry which is preliminary data.</text>
</comment>